<evidence type="ECO:0000256" key="5">
    <source>
        <dbReference type="ARBA" id="ARBA00023136"/>
    </source>
</evidence>
<accession>A0A7C9DTX7</accession>
<feature type="transmembrane region" description="Helical" evidence="7">
    <location>
        <begin position="142"/>
        <end position="163"/>
    </location>
</feature>
<evidence type="ECO:0000256" key="3">
    <source>
        <dbReference type="ARBA" id="ARBA00022729"/>
    </source>
</evidence>
<feature type="transmembrane region" description="Helical" evidence="7">
    <location>
        <begin position="54"/>
        <end position="80"/>
    </location>
</feature>
<dbReference type="InterPro" id="IPR052222">
    <property type="entry name" value="DESIGUAL"/>
</dbReference>
<evidence type="ECO:0000256" key="1">
    <source>
        <dbReference type="ARBA" id="ARBA00004127"/>
    </source>
</evidence>
<evidence type="ECO:0000256" key="7">
    <source>
        <dbReference type="SAM" id="Phobius"/>
    </source>
</evidence>
<dbReference type="GO" id="GO:0012505">
    <property type="term" value="C:endomembrane system"/>
    <property type="evidence" value="ECO:0007669"/>
    <property type="project" value="UniProtKB-SubCell"/>
</dbReference>
<dbReference type="EMBL" id="GISG01171634">
    <property type="protein sequence ID" value="MBA4651800.1"/>
    <property type="molecule type" value="Transcribed_RNA"/>
</dbReference>
<comment type="similarity">
    <text evidence="6">Belongs to the DESIGUAL family.</text>
</comment>
<evidence type="ECO:0000256" key="2">
    <source>
        <dbReference type="ARBA" id="ARBA00022692"/>
    </source>
</evidence>
<dbReference type="AlphaFoldDB" id="A0A7C9DTX7"/>
<comment type="subcellular location">
    <subcellularLocation>
        <location evidence="1">Endomembrane system</location>
        <topology evidence="1">Multi-pass membrane protein</topology>
    </subcellularLocation>
</comment>
<reference evidence="8" key="1">
    <citation type="journal article" date="2013" name="J. Plant Res.">
        <title>Effect of fungi and light on seed germination of three Opuntia species from semiarid lands of central Mexico.</title>
        <authorList>
            <person name="Delgado-Sanchez P."/>
            <person name="Jimenez-Bremont J.F."/>
            <person name="Guerrero-Gonzalez Mde L."/>
            <person name="Flores J."/>
        </authorList>
    </citation>
    <scope>NUCLEOTIDE SEQUENCE</scope>
    <source>
        <tissue evidence="8">Cladode</tissue>
    </source>
</reference>
<keyword evidence="4 7" id="KW-1133">Transmembrane helix</keyword>
<evidence type="ECO:0000313" key="8">
    <source>
        <dbReference type="EMBL" id="MBA4651800.1"/>
    </source>
</evidence>
<feature type="transmembrane region" description="Helical" evidence="7">
    <location>
        <begin position="12"/>
        <end position="32"/>
    </location>
</feature>
<proteinExistence type="inferred from homology"/>
<evidence type="ECO:0000256" key="4">
    <source>
        <dbReference type="ARBA" id="ARBA00022989"/>
    </source>
</evidence>
<dbReference type="InterPro" id="IPR009606">
    <property type="entry name" value="DEAL/Modifying_wall_lignin1/2"/>
</dbReference>
<dbReference type="EMBL" id="GISG01171635">
    <property type="protein sequence ID" value="MBA4651801.1"/>
    <property type="molecule type" value="Transcribed_RNA"/>
</dbReference>
<keyword evidence="5 7" id="KW-0472">Membrane</keyword>
<name>A0A7C9DTX7_OPUST</name>
<keyword evidence="3" id="KW-0732">Signal</keyword>
<sequence>MEKIRNYGYPAVFSAAFTIGLIASAFCIVAEFKKSKDGDLKLDGKLCYLPGSKAYGFGLSALICSSTAMIVGNLIVFLGFDSGARKSWCFPKKPTISTALLALSWLSFIIAVILLGAGTSMSRRQRYGKGWLDGECYLVKDGIFGGAAMLILLSLACTSASAVTHSRNKLQLSSSQEKPTKIVH</sequence>
<organism evidence="8">
    <name type="scientific">Opuntia streptacantha</name>
    <name type="common">Prickly pear cactus</name>
    <name type="synonym">Opuntia cardona</name>
    <dbReference type="NCBI Taxonomy" id="393608"/>
    <lineage>
        <taxon>Eukaryota</taxon>
        <taxon>Viridiplantae</taxon>
        <taxon>Streptophyta</taxon>
        <taxon>Embryophyta</taxon>
        <taxon>Tracheophyta</taxon>
        <taxon>Spermatophyta</taxon>
        <taxon>Magnoliopsida</taxon>
        <taxon>eudicotyledons</taxon>
        <taxon>Gunneridae</taxon>
        <taxon>Pentapetalae</taxon>
        <taxon>Caryophyllales</taxon>
        <taxon>Cactineae</taxon>
        <taxon>Cactaceae</taxon>
        <taxon>Opuntioideae</taxon>
        <taxon>Opuntia</taxon>
    </lineage>
</organism>
<keyword evidence="2 7" id="KW-0812">Transmembrane</keyword>
<feature type="transmembrane region" description="Helical" evidence="7">
    <location>
        <begin position="100"/>
        <end position="122"/>
    </location>
</feature>
<dbReference type="Pfam" id="PF06749">
    <property type="entry name" value="DUF1218"/>
    <property type="match status" value="1"/>
</dbReference>
<dbReference type="PANTHER" id="PTHR31769">
    <property type="entry name" value="OS07G0462200 PROTEIN-RELATED"/>
    <property type="match status" value="1"/>
</dbReference>
<reference evidence="8" key="2">
    <citation type="submission" date="2020-07" db="EMBL/GenBank/DDBJ databases">
        <authorList>
            <person name="Vera ALvarez R."/>
            <person name="Arias-Moreno D.M."/>
            <person name="Jimenez-Jacinto V."/>
            <person name="Jimenez-Bremont J.F."/>
            <person name="Swaminathan K."/>
            <person name="Moose S.P."/>
            <person name="Guerrero-Gonzalez M.L."/>
            <person name="Marino-Ramirez L."/>
            <person name="Landsman D."/>
            <person name="Rodriguez-Kessler M."/>
            <person name="Delgado-Sanchez P."/>
        </authorList>
    </citation>
    <scope>NUCLEOTIDE SEQUENCE</scope>
    <source>
        <tissue evidence="8">Cladode</tissue>
    </source>
</reference>
<evidence type="ECO:0000256" key="6">
    <source>
        <dbReference type="ARBA" id="ARBA00029467"/>
    </source>
</evidence>
<protein>
    <submittedName>
        <fullName evidence="8">Uncharacterized protein</fullName>
    </submittedName>
</protein>